<keyword evidence="1" id="KW-1133">Transmembrane helix</keyword>
<keyword evidence="1" id="KW-0812">Transmembrane</keyword>
<sequence length="84" mass="9142">MTMKLSLITKCDGQTFRRGTTLIEVLLYTILVAFFIVLVTSYASNISSGKVKNDATAEVNDNAQIVTLEITSAIRNAKSTVTPE</sequence>
<keyword evidence="1" id="KW-0472">Membrane</keyword>
<proteinExistence type="predicted"/>
<feature type="non-terminal residue" evidence="2">
    <location>
        <position position="84"/>
    </location>
</feature>
<organism evidence="2 3">
    <name type="scientific">Candidatus Berkelbacteria bacterium CG_4_8_14_3_um_filter_42_13</name>
    <dbReference type="NCBI Taxonomy" id="1974505"/>
    <lineage>
        <taxon>Bacteria</taxon>
        <taxon>Candidatus Berkelbacteria</taxon>
    </lineage>
</organism>
<comment type="caution">
    <text evidence="2">The sequence shown here is derived from an EMBL/GenBank/DDBJ whole genome shotgun (WGS) entry which is preliminary data.</text>
</comment>
<feature type="transmembrane region" description="Helical" evidence="1">
    <location>
        <begin position="21"/>
        <end position="43"/>
    </location>
</feature>
<evidence type="ECO:0000313" key="2">
    <source>
        <dbReference type="EMBL" id="PIX30090.1"/>
    </source>
</evidence>
<reference evidence="3" key="1">
    <citation type="submission" date="2017-09" db="EMBL/GenBank/DDBJ databases">
        <title>Depth-based differentiation of microbial function through sediment-hosted aquifers and enrichment of novel symbionts in the deep terrestrial subsurface.</title>
        <authorList>
            <person name="Probst A.J."/>
            <person name="Ladd B."/>
            <person name="Jarett J.K."/>
            <person name="Geller-Mcgrath D.E."/>
            <person name="Sieber C.M.K."/>
            <person name="Emerson J.B."/>
            <person name="Anantharaman K."/>
            <person name="Thomas B.C."/>
            <person name="Malmstrom R."/>
            <person name="Stieglmeier M."/>
            <person name="Klingl A."/>
            <person name="Woyke T."/>
            <person name="Ryan C.M."/>
            <person name="Banfield J.F."/>
        </authorList>
    </citation>
    <scope>NUCLEOTIDE SEQUENCE [LARGE SCALE GENOMIC DNA]</scope>
</reference>
<gene>
    <name evidence="2" type="ORF">COZ63_01605</name>
</gene>
<evidence type="ECO:0000313" key="3">
    <source>
        <dbReference type="Proteomes" id="UP000229924"/>
    </source>
</evidence>
<dbReference type="EMBL" id="PFIK01000035">
    <property type="protein sequence ID" value="PIX30090.1"/>
    <property type="molecule type" value="Genomic_DNA"/>
</dbReference>
<protein>
    <submittedName>
        <fullName evidence="2">Uncharacterized protein</fullName>
    </submittedName>
</protein>
<accession>A0A2M7K1I3</accession>
<dbReference type="Proteomes" id="UP000229924">
    <property type="component" value="Unassembled WGS sequence"/>
</dbReference>
<evidence type="ECO:0000256" key="1">
    <source>
        <dbReference type="SAM" id="Phobius"/>
    </source>
</evidence>
<dbReference type="AlphaFoldDB" id="A0A2M7K1I3"/>
<name>A0A2M7K1I3_9BACT</name>